<dbReference type="Proteomes" id="UP000327118">
    <property type="component" value="Unassembled WGS sequence"/>
</dbReference>
<dbReference type="AlphaFoldDB" id="A0A5N6YUC6"/>
<keyword evidence="2" id="KW-1185">Reference proteome</keyword>
<proteinExistence type="predicted"/>
<accession>A0A5N6YUC6</accession>
<dbReference type="EMBL" id="ML739347">
    <property type="protein sequence ID" value="KAE8349094.1"/>
    <property type="molecule type" value="Genomic_DNA"/>
</dbReference>
<dbReference type="SUPFAM" id="SSF81383">
    <property type="entry name" value="F-box domain"/>
    <property type="match status" value="1"/>
</dbReference>
<evidence type="ECO:0000313" key="2">
    <source>
        <dbReference type="Proteomes" id="UP000327118"/>
    </source>
</evidence>
<reference evidence="2" key="1">
    <citation type="submission" date="2019-04" db="EMBL/GenBank/DDBJ databases">
        <title>Friends and foes A comparative genomics studyof 23 Aspergillus species from section Flavi.</title>
        <authorList>
            <consortium name="DOE Joint Genome Institute"/>
            <person name="Kjaerbolling I."/>
            <person name="Vesth T."/>
            <person name="Frisvad J.C."/>
            <person name="Nybo J.L."/>
            <person name="Theobald S."/>
            <person name="Kildgaard S."/>
            <person name="Isbrandt T."/>
            <person name="Kuo A."/>
            <person name="Sato A."/>
            <person name="Lyhne E.K."/>
            <person name="Kogle M.E."/>
            <person name="Wiebenga A."/>
            <person name="Kun R.S."/>
            <person name="Lubbers R.J."/>
            <person name="Makela M.R."/>
            <person name="Barry K."/>
            <person name="Chovatia M."/>
            <person name="Clum A."/>
            <person name="Daum C."/>
            <person name="Haridas S."/>
            <person name="He G."/>
            <person name="LaButti K."/>
            <person name="Lipzen A."/>
            <person name="Mondo S."/>
            <person name="Riley R."/>
            <person name="Salamov A."/>
            <person name="Simmons B.A."/>
            <person name="Magnuson J.K."/>
            <person name="Henrissat B."/>
            <person name="Mortensen U.H."/>
            <person name="Larsen T.O."/>
            <person name="Devries R.P."/>
            <person name="Grigoriev I.V."/>
            <person name="Machida M."/>
            <person name="Baker S.E."/>
            <person name="Andersen M.R."/>
        </authorList>
    </citation>
    <scope>NUCLEOTIDE SEQUENCE [LARGE SCALE GENOMIC DNA]</scope>
    <source>
        <strain evidence="2">CBS 553.77</strain>
    </source>
</reference>
<organism evidence="1 2">
    <name type="scientific">Aspergillus coremiiformis</name>
    <dbReference type="NCBI Taxonomy" id="138285"/>
    <lineage>
        <taxon>Eukaryota</taxon>
        <taxon>Fungi</taxon>
        <taxon>Dikarya</taxon>
        <taxon>Ascomycota</taxon>
        <taxon>Pezizomycotina</taxon>
        <taxon>Eurotiomycetes</taxon>
        <taxon>Eurotiomycetidae</taxon>
        <taxon>Eurotiales</taxon>
        <taxon>Aspergillaceae</taxon>
        <taxon>Aspergillus</taxon>
        <taxon>Aspergillus subgen. Circumdati</taxon>
    </lineage>
</organism>
<protein>
    <submittedName>
        <fullName evidence="1">Uncharacterized protein</fullName>
    </submittedName>
</protein>
<dbReference type="Gene3D" id="1.20.1280.50">
    <property type="match status" value="1"/>
</dbReference>
<dbReference type="OrthoDB" id="3800738at2759"/>
<gene>
    <name evidence="1" type="ORF">BDV28DRAFT_160783</name>
</gene>
<name>A0A5N6YUC6_9EURO</name>
<evidence type="ECO:0000313" key="1">
    <source>
        <dbReference type="EMBL" id="KAE8349094.1"/>
    </source>
</evidence>
<dbReference type="InterPro" id="IPR036047">
    <property type="entry name" value="F-box-like_dom_sf"/>
</dbReference>
<sequence length="366" mass="41923">MPTTTPHRIFSIAEILEHILSQTEPQTLLTTAQQVCQTWHTLIQTSTLLQETLFFKPTKAPQQQKPKRTRNPFLATKIWPDLFRKRPHSQPHHHSTNYHYALPPADPTKEDLYLRPEASWRRMLVQQPPTSSIGVFVLDRKWISCDEDLSPVRIFEAEVEYLTLAHLHWSALMGSVLPLERVLVFWDHGDYYLPRERLWTREIQLALSRLLPFLVAENKGSLRGRRHGLGVDWSLGIATGGRRHGYGSNKGAAGRTLVGRVTSSCDRGSKSKLREQWAGADPLHWKGEVTGNQQGPVAGRREKIAATSFYYASSSSRAVGCQKFVWRNTTSGDRFVKQRYNAWNVGMRTKRRTGKTARRYDSWTLA</sequence>